<dbReference type="InterPro" id="IPR012675">
    <property type="entry name" value="Beta-grasp_dom_sf"/>
</dbReference>
<dbReference type="CDD" id="cd00565">
    <property type="entry name" value="Ubl_ThiS"/>
    <property type="match status" value="1"/>
</dbReference>
<organism evidence="1 2">
    <name type="scientific">Chitinimonas lacunae</name>
    <dbReference type="NCBI Taxonomy" id="1963018"/>
    <lineage>
        <taxon>Bacteria</taxon>
        <taxon>Pseudomonadati</taxon>
        <taxon>Pseudomonadota</taxon>
        <taxon>Betaproteobacteria</taxon>
        <taxon>Neisseriales</taxon>
        <taxon>Chitinibacteraceae</taxon>
        <taxon>Chitinimonas</taxon>
    </lineage>
</organism>
<dbReference type="SUPFAM" id="SSF54285">
    <property type="entry name" value="MoaD/ThiS"/>
    <property type="match status" value="1"/>
</dbReference>
<dbReference type="Gene3D" id="3.10.20.30">
    <property type="match status" value="1"/>
</dbReference>
<reference evidence="2" key="1">
    <citation type="journal article" date="2019" name="Int. J. Syst. Evol. Microbiol.">
        <title>The Global Catalogue of Microorganisms (GCM) 10K type strain sequencing project: providing services to taxonomists for standard genome sequencing and annotation.</title>
        <authorList>
            <consortium name="The Broad Institute Genomics Platform"/>
            <consortium name="The Broad Institute Genome Sequencing Center for Infectious Disease"/>
            <person name="Wu L."/>
            <person name="Ma J."/>
        </authorList>
    </citation>
    <scope>NUCLEOTIDE SEQUENCE [LARGE SCALE GENOMIC DNA]</scope>
    <source>
        <strain evidence="2">LMG 29894</strain>
    </source>
</reference>
<dbReference type="InterPro" id="IPR016155">
    <property type="entry name" value="Mopterin_synth/thiamin_S_b"/>
</dbReference>
<dbReference type="RefSeq" id="WP_378164675.1">
    <property type="nucleotide sequence ID" value="NZ_JBHSBU010000001.1"/>
</dbReference>
<keyword evidence="2" id="KW-1185">Reference proteome</keyword>
<dbReference type="EMBL" id="JBHSBU010000001">
    <property type="protein sequence ID" value="MFC4160158.1"/>
    <property type="molecule type" value="Genomic_DNA"/>
</dbReference>
<protein>
    <submittedName>
        <fullName evidence="1">Sulfur carrier protein ThiS</fullName>
    </submittedName>
</protein>
<gene>
    <name evidence="1" type="primary">thiS</name>
    <name evidence="1" type="ORF">ACFOW7_12440</name>
</gene>
<dbReference type="PANTHER" id="PTHR34472:SF1">
    <property type="entry name" value="SULFUR CARRIER PROTEIN THIS"/>
    <property type="match status" value="1"/>
</dbReference>
<proteinExistence type="predicted"/>
<dbReference type="InterPro" id="IPR010035">
    <property type="entry name" value="Thi_S"/>
</dbReference>
<comment type="caution">
    <text evidence="1">The sequence shown here is derived from an EMBL/GenBank/DDBJ whole genome shotgun (WGS) entry which is preliminary data.</text>
</comment>
<name>A0ABV8MPP4_9NEIS</name>
<dbReference type="Pfam" id="PF02597">
    <property type="entry name" value="ThiS"/>
    <property type="match status" value="1"/>
</dbReference>
<evidence type="ECO:0000313" key="1">
    <source>
        <dbReference type="EMBL" id="MFC4160158.1"/>
    </source>
</evidence>
<evidence type="ECO:0000313" key="2">
    <source>
        <dbReference type="Proteomes" id="UP001595791"/>
    </source>
</evidence>
<sequence>MVESPSDPSTLIPVVIAITVNGEVRQIPAGLSIAGLIDSLGHHGRRIAVERNGEIVPRSEHPHTELAAGDRLEVVVAVGGG</sequence>
<dbReference type="PANTHER" id="PTHR34472">
    <property type="entry name" value="SULFUR CARRIER PROTEIN THIS"/>
    <property type="match status" value="1"/>
</dbReference>
<accession>A0ABV8MPP4</accession>
<dbReference type="NCBIfam" id="TIGR01683">
    <property type="entry name" value="thiS"/>
    <property type="match status" value="1"/>
</dbReference>
<dbReference type="Proteomes" id="UP001595791">
    <property type="component" value="Unassembled WGS sequence"/>
</dbReference>
<dbReference type="InterPro" id="IPR003749">
    <property type="entry name" value="ThiS/MoaD-like"/>
</dbReference>